<dbReference type="GO" id="GO:0004523">
    <property type="term" value="F:RNA-DNA hybrid ribonuclease activity"/>
    <property type="evidence" value="ECO:0007669"/>
    <property type="project" value="InterPro"/>
</dbReference>
<dbReference type="Pfam" id="PF13456">
    <property type="entry name" value="RVT_3"/>
    <property type="match status" value="1"/>
</dbReference>
<dbReference type="PaxDb" id="4097-A0A1S4C7J2"/>
<dbReference type="SMR" id="A0A1S4C7J2"/>
<dbReference type="InterPro" id="IPR002156">
    <property type="entry name" value="RNaseH_domain"/>
</dbReference>
<organism evidence="2">
    <name type="scientific">Nicotiana tabacum</name>
    <name type="common">Common tobacco</name>
    <dbReference type="NCBI Taxonomy" id="4097"/>
    <lineage>
        <taxon>Eukaryota</taxon>
        <taxon>Viridiplantae</taxon>
        <taxon>Streptophyta</taxon>
        <taxon>Embryophyta</taxon>
        <taxon>Tracheophyta</taxon>
        <taxon>Spermatophyta</taxon>
        <taxon>Magnoliopsida</taxon>
        <taxon>eudicotyledons</taxon>
        <taxon>Gunneridae</taxon>
        <taxon>Pentapetalae</taxon>
        <taxon>asterids</taxon>
        <taxon>lamiids</taxon>
        <taxon>Solanales</taxon>
        <taxon>Solanaceae</taxon>
        <taxon>Nicotianoideae</taxon>
        <taxon>Nicotianeae</taxon>
        <taxon>Nicotiana</taxon>
    </lineage>
</organism>
<dbReference type="CDD" id="cd06222">
    <property type="entry name" value="RNase_H_like"/>
    <property type="match status" value="1"/>
</dbReference>
<protein>
    <recommendedName>
        <fullName evidence="1">RNase H type-1 domain-containing protein</fullName>
    </recommendedName>
</protein>
<reference evidence="2" key="1">
    <citation type="submission" date="2025-08" db="UniProtKB">
        <authorList>
            <consortium name="RefSeq"/>
        </authorList>
    </citation>
    <scope>IDENTIFICATION</scope>
</reference>
<dbReference type="Gene3D" id="3.30.420.10">
    <property type="entry name" value="Ribonuclease H-like superfamily/Ribonuclease H"/>
    <property type="match status" value="1"/>
</dbReference>
<dbReference type="InterPro" id="IPR036397">
    <property type="entry name" value="RNaseH_sf"/>
</dbReference>
<feature type="domain" description="RNase H type-1" evidence="1">
    <location>
        <begin position="2"/>
        <end position="109"/>
    </location>
</feature>
<dbReference type="PANTHER" id="PTHR47723">
    <property type="entry name" value="OS05G0353850 PROTEIN"/>
    <property type="match status" value="1"/>
</dbReference>
<accession>A0A1S4C7J2</accession>
<dbReference type="InterPro" id="IPR012337">
    <property type="entry name" value="RNaseH-like_sf"/>
</dbReference>
<proteinExistence type="predicted"/>
<dbReference type="AlphaFoldDB" id="A0A1S4C7J2"/>
<dbReference type="OMA" id="RERNKCA"/>
<sequence length="133" mass="14744">MQAGLGGVFRSSNGTWVAGFQNNTHAANALQAETLAIQEGLKLAMDLNLFPLQIESYATEAVKLLLSESNVSNPIFLYYRSFILQGREMLIRHNFRQGNATAHLLAKEAMKLPILDKAYRLASPPFFCNATIK</sequence>
<evidence type="ECO:0000313" key="2">
    <source>
        <dbReference type="RefSeq" id="XP_016497066.1"/>
    </source>
</evidence>
<dbReference type="KEGG" id="nta:107815928"/>
<dbReference type="GO" id="GO:0003676">
    <property type="term" value="F:nucleic acid binding"/>
    <property type="evidence" value="ECO:0007669"/>
    <property type="project" value="InterPro"/>
</dbReference>
<dbReference type="InterPro" id="IPR044730">
    <property type="entry name" value="RNase_H-like_dom_plant"/>
</dbReference>
<dbReference type="InterPro" id="IPR053151">
    <property type="entry name" value="RNase_H-like"/>
</dbReference>
<name>A0A1S4C7J2_TOBAC</name>
<gene>
    <name evidence="2" type="primary">LOC107815928</name>
</gene>
<dbReference type="PANTHER" id="PTHR47723:SF23">
    <property type="entry name" value="REVERSE TRANSCRIPTASE-LIKE PROTEIN"/>
    <property type="match status" value="1"/>
</dbReference>
<dbReference type="OrthoDB" id="1215078at2759"/>
<dbReference type="RefSeq" id="XP_016497066.1">
    <property type="nucleotide sequence ID" value="XM_016641580.1"/>
</dbReference>
<evidence type="ECO:0000259" key="1">
    <source>
        <dbReference type="Pfam" id="PF13456"/>
    </source>
</evidence>
<dbReference type="SUPFAM" id="SSF53098">
    <property type="entry name" value="Ribonuclease H-like"/>
    <property type="match status" value="1"/>
</dbReference>